<feature type="compositionally biased region" description="Basic and acidic residues" evidence="4">
    <location>
        <begin position="40"/>
        <end position="52"/>
    </location>
</feature>
<dbReference type="Proteomes" id="UP001501295">
    <property type="component" value="Unassembled WGS sequence"/>
</dbReference>
<feature type="domain" description="Tyr recombinase" evidence="5">
    <location>
        <begin position="193"/>
        <end position="431"/>
    </location>
</feature>
<evidence type="ECO:0000313" key="7">
    <source>
        <dbReference type="EMBL" id="GAA4682150.1"/>
    </source>
</evidence>
<accession>A0ABP8W6Z9</accession>
<dbReference type="InterPro" id="IPR052925">
    <property type="entry name" value="Phage_Integrase-like_Recomb"/>
</dbReference>
<evidence type="ECO:0000259" key="5">
    <source>
        <dbReference type="PROSITE" id="PS51898"/>
    </source>
</evidence>
<dbReference type="InterPro" id="IPR013762">
    <property type="entry name" value="Integrase-like_cat_sf"/>
</dbReference>
<feature type="domain" description="Core-binding (CB)" evidence="6">
    <location>
        <begin position="71"/>
        <end position="167"/>
    </location>
</feature>
<keyword evidence="8" id="KW-1185">Reference proteome</keyword>
<protein>
    <recommendedName>
        <fullName evidence="9">Site-specific recombinase XerD</fullName>
    </recommendedName>
</protein>
<proteinExistence type="predicted"/>
<organism evidence="7 8">
    <name type="scientific">Frondihabitans cladoniiphilus</name>
    <dbReference type="NCBI Taxonomy" id="715785"/>
    <lineage>
        <taxon>Bacteria</taxon>
        <taxon>Bacillati</taxon>
        <taxon>Actinomycetota</taxon>
        <taxon>Actinomycetes</taxon>
        <taxon>Micrococcales</taxon>
        <taxon>Microbacteriaceae</taxon>
        <taxon>Frondihabitans</taxon>
    </lineage>
</organism>
<evidence type="ECO:0000259" key="6">
    <source>
        <dbReference type="PROSITE" id="PS51900"/>
    </source>
</evidence>
<dbReference type="InterPro" id="IPR002104">
    <property type="entry name" value="Integrase_catalytic"/>
</dbReference>
<dbReference type="Pfam" id="PF00589">
    <property type="entry name" value="Phage_integrase"/>
    <property type="match status" value="1"/>
</dbReference>
<evidence type="ECO:0000256" key="2">
    <source>
        <dbReference type="ARBA" id="ARBA00023172"/>
    </source>
</evidence>
<dbReference type="RefSeq" id="WP_345376678.1">
    <property type="nucleotide sequence ID" value="NZ_BAABLM010000007.1"/>
</dbReference>
<comment type="caution">
    <text evidence="7">The sequence shown here is derived from an EMBL/GenBank/DDBJ whole genome shotgun (WGS) entry which is preliminary data.</text>
</comment>
<dbReference type="SUPFAM" id="SSF56349">
    <property type="entry name" value="DNA breaking-rejoining enzymes"/>
    <property type="match status" value="1"/>
</dbReference>
<keyword evidence="2" id="KW-0233">DNA recombination</keyword>
<dbReference type="Gene3D" id="1.10.150.130">
    <property type="match status" value="1"/>
</dbReference>
<sequence length="434" mass="48106">MVSSVSSKAAAGELAALVAELEEDERLRLRPARKVSGKAMDAKQREAAERSRTGAALQRAAGRGVRPPAPKKTAEQLARESLSESTVRAYRSDLRQFARWLAGFEDHEPHDPDDIAGVETAPRTAKEVADFLAAKSQSEISPGMRRYSPATVTRYLAAINWEHTRLHYDPPGNHPRVRDTLKGIRRDDPPPIARAAPLTLKPLQKTLRAIELSDMERGAINTRDFALLLFGFVGAFRESELVALDVGDLRLVPDEGVRVQMRRSKTRQEGGGRPKVIRYGSNPLTCGPCAFLRLYRLQAAQEQHGQKGLFAELKDATNDVHICDTGMPPICDRLDPAAPFFRALSKWGLFRASRLTPTAVGKVLQTRVRRAGLEDIDGFSGHSMRAGFITEALNAGATDQEIMDQTDHRSSATLRIYDREYTPLRRNASTRIKL</sequence>
<evidence type="ECO:0000256" key="3">
    <source>
        <dbReference type="PROSITE-ProRule" id="PRU01248"/>
    </source>
</evidence>
<evidence type="ECO:0000256" key="4">
    <source>
        <dbReference type="SAM" id="MobiDB-lite"/>
    </source>
</evidence>
<dbReference type="Gene3D" id="1.10.443.10">
    <property type="entry name" value="Intergrase catalytic core"/>
    <property type="match status" value="1"/>
</dbReference>
<evidence type="ECO:0008006" key="9">
    <source>
        <dbReference type="Google" id="ProtNLM"/>
    </source>
</evidence>
<dbReference type="InterPro" id="IPR011010">
    <property type="entry name" value="DNA_brk_join_enz"/>
</dbReference>
<dbReference type="PANTHER" id="PTHR34605:SF3">
    <property type="entry name" value="P CELL-TYPE AGGLUTINATION PROTEIN MAP4-LIKE-RELATED"/>
    <property type="match status" value="1"/>
</dbReference>
<name>A0ABP8W6Z9_9MICO</name>
<dbReference type="PANTHER" id="PTHR34605">
    <property type="entry name" value="PHAGE_INTEGRASE DOMAIN-CONTAINING PROTEIN"/>
    <property type="match status" value="1"/>
</dbReference>
<evidence type="ECO:0000313" key="8">
    <source>
        <dbReference type="Proteomes" id="UP001501295"/>
    </source>
</evidence>
<dbReference type="InterPro" id="IPR010998">
    <property type="entry name" value="Integrase_recombinase_N"/>
</dbReference>
<dbReference type="CDD" id="cd00799">
    <property type="entry name" value="INT_Cre_C"/>
    <property type="match status" value="1"/>
</dbReference>
<dbReference type="PROSITE" id="PS51898">
    <property type="entry name" value="TYR_RECOMBINASE"/>
    <property type="match status" value="1"/>
</dbReference>
<dbReference type="InterPro" id="IPR044068">
    <property type="entry name" value="CB"/>
</dbReference>
<evidence type="ECO:0000256" key="1">
    <source>
        <dbReference type="ARBA" id="ARBA00023125"/>
    </source>
</evidence>
<keyword evidence="1 3" id="KW-0238">DNA-binding</keyword>
<feature type="region of interest" description="Disordered" evidence="4">
    <location>
        <begin position="31"/>
        <end position="80"/>
    </location>
</feature>
<dbReference type="PROSITE" id="PS51900">
    <property type="entry name" value="CB"/>
    <property type="match status" value="1"/>
</dbReference>
<dbReference type="SUPFAM" id="SSF47823">
    <property type="entry name" value="lambda integrase-like, N-terminal domain"/>
    <property type="match status" value="1"/>
</dbReference>
<reference evidence="8" key="1">
    <citation type="journal article" date="2019" name="Int. J. Syst. Evol. Microbiol.">
        <title>The Global Catalogue of Microorganisms (GCM) 10K type strain sequencing project: providing services to taxonomists for standard genome sequencing and annotation.</title>
        <authorList>
            <consortium name="The Broad Institute Genomics Platform"/>
            <consortium name="The Broad Institute Genome Sequencing Center for Infectious Disease"/>
            <person name="Wu L."/>
            <person name="Ma J."/>
        </authorList>
    </citation>
    <scope>NUCLEOTIDE SEQUENCE [LARGE SCALE GENOMIC DNA]</scope>
    <source>
        <strain evidence="8">JCM 18956</strain>
    </source>
</reference>
<dbReference type="EMBL" id="BAABLM010000007">
    <property type="protein sequence ID" value="GAA4682150.1"/>
    <property type="molecule type" value="Genomic_DNA"/>
</dbReference>
<gene>
    <name evidence="7" type="ORF">GCM10025780_29420</name>
</gene>